<evidence type="ECO:0000313" key="1">
    <source>
        <dbReference type="EMBL" id="CAE6351756.1"/>
    </source>
</evidence>
<comment type="caution">
    <text evidence="1">The sequence shown here is derived from an EMBL/GenBank/DDBJ whole genome shotgun (WGS) entry which is preliminary data.</text>
</comment>
<organism evidence="1 2">
    <name type="scientific">Rhizoctonia solani</name>
    <dbReference type="NCBI Taxonomy" id="456999"/>
    <lineage>
        <taxon>Eukaryota</taxon>
        <taxon>Fungi</taxon>
        <taxon>Dikarya</taxon>
        <taxon>Basidiomycota</taxon>
        <taxon>Agaricomycotina</taxon>
        <taxon>Agaricomycetes</taxon>
        <taxon>Cantharellales</taxon>
        <taxon>Ceratobasidiaceae</taxon>
        <taxon>Rhizoctonia</taxon>
    </lineage>
</organism>
<evidence type="ECO:0008006" key="3">
    <source>
        <dbReference type="Google" id="ProtNLM"/>
    </source>
</evidence>
<evidence type="ECO:0000313" key="2">
    <source>
        <dbReference type="Proteomes" id="UP000663840"/>
    </source>
</evidence>
<accession>A0A8H2W8C6</accession>
<dbReference type="AlphaFoldDB" id="A0A8H2W8C6"/>
<dbReference type="Proteomes" id="UP000663840">
    <property type="component" value="Unassembled WGS sequence"/>
</dbReference>
<sequence length="487" mass="55362">MTMDEGITTVDENVTTESLTIHALPNELLVIILTCVYHGNLCEPLAGNLTDRGNCAKVSGTLMLVCSRWREIVMKIPRFWSHIDLLTHELNNPIHLANVQKHLALTKQVPVEIHIMDKLEPSAPLELENFCKIINEAAPRMRSLIFHQVNYSMDRSQDVLYHCLDHNTPGTLEELTIVLDDGSEDFRLFIEAEDSITRHSHPPIILKNMTVDRLEAALLSTVTLRLCGAFPYWVSKAYHGLVELCLHSKPNNSVPLEISHSSLLRILSLSPKLQVLDLDIKFTAIAEGFIESVYLEDLRILRTGLMSLHQFKHFVEYLFPGPSPLTMCYRAYDGNSVASITEITAFFSRAKVERTWLRSSHPYMDPRGLGILKLAPHTRELALSQLPFYNMHARIQVDPGDYQYHIDTLYLLPPCKISISNLEQITKSFRIQKVRIHHACLVLEDDKLIPASTLQERMSSICKAIEWSDEYKPHGWGIPSFPATTRG</sequence>
<dbReference type="Gene3D" id="1.20.1280.50">
    <property type="match status" value="1"/>
</dbReference>
<reference evidence="1" key="1">
    <citation type="submission" date="2021-01" db="EMBL/GenBank/DDBJ databases">
        <authorList>
            <person name="Kaushik A."/>
        </authorList>
    </citation>
    <scope>NUCLEOTIDE SEQUENCE</scope>
    <source>
        <strain evidence="1">AG1-1A</strain>
    </source>
</reference>
<name>A0A8H2W8C6_9AGAM</name>
<dbReference type="EMBL" id="CAJMWR010000161">
    <property type="protein sequence ID" value="CAE6351756.1"/>
    <property type="molecule type" value="Genomic_DNA"/>
</dbReference>
<gene>
    <name evidence="1" type="ORF">RDB_LOCUS8780</name>
</gene>
<protein>
    <recommendedName>
        <fullName evidence="3">F-box domain-containing protein</fullName>
    </recommendedName>
</protein>
<proteinExistence type="predicted"/>